<name>A0A8H4VRL7_9AGAR</name>
<comment type="caution">
    <text evidence="1">The sequence shown here is derived from an EMBL/GenBank/DDBJ whole genome shotgun (WGS) entry which is preliminary data.</text>
</comment>
<accession>A0A8H4VRL7</accession>
<dbReference type="AlphaFoldDB" id="A0A8H4VRL7"/>
<evidence type="ECO:0000313" key="1">
    <source>
        <dbReference type="EMBL" id="KAF4617790.1"/>
    </source>
</evidence>
<evidence type="ECO:0000313" key="2">
    <source>
        <dbReference type="Proteomes" id="UP000521872"/>
    </source>
</evidence>
<organism evidence="1 2">
    <name type="scientific">Agrocybe pediades</name>
    <dbReference type="NCBI Taxonomy" id="84607"/>
    <lineage>
        <taxon>Eukaryota</taxon>
        <taxon>Fungi</taxon>
        <taxon>Dikarya</taxon>
        <taxon>Basidiomycota</taxon>
        <taxon>Agaricomycotina</taxon>
        <taxon>Agaricomycetes</taxon>
        <taxon>Agaricomycetidae</taxon>
        <taxon>Agaricales</taxon>
        <taxon>Agaricineae</taxon>
        <taxon>Strophariaceae</taxon>
        <taxon>Agrocybe</taxon>
    </lineage>
</organism>
<reference evidence="1 2" key="1">
    <citation type="submission" date="2019-12" db="EMBL/GenBank/DDBJ databases">
        <authorList>
            <person name="Floudas D."/>
            <person name="Bentzer J."/>
            <person name="Ahren D."/>
            <person name="Johansson T."/>
            <person name="Persson P."/>
            <person name="Tunlid A."/>
        </authorList>
    </citation>
    <scope>NUCLEOTIDE SEQUENCE [LARGE SCALE GENOMIC DNA]</scope>
    <source>
        <strain evidence="1 2">CBS 102.39</strain>
    </source>
</reference>
<dbReference type="EMBL" id="JAACJL010000030">
    <property type="protein sequence ID" value="KAF4617790.1"/>
    <property type="molecule type" value="Genomic_DNA"/>
</dbReference>
<protein>
    <submittedName>
        <fullName evidence="1">Uncharacterized protein</fullName>
    </submittedName>
</protein>
<sequence length="173" mass="19416">MQLKAFCASLEHYPLLQNLDISKIVKFARYCTLARPSIEAGTSNIRIPPDTISVHTQILLGEVIGKDVLVIRELWSALKGQLWQLSISGDDPHGIVPTAEEIKCFNTFTLPLSTSYWHLYPPTRVCTSPGCENYREVNDILTLTEPLTHRAALFILHQGTLPIFTTSLLLLKM</sequence>
<gene>
    <name evidence="1" type="ORF">D9613_006164</name>
</gene>
<keyword evidence="2" id="KW-1185">Reference proteome</keyword>
<proteinExistence type="predicted"/>
<dbReference type="Proteomes" id="UP000521872">
    <property type="component" value="Unassembled WGS sequence"/>
</dbReference>